<evidence type="ECO:0000313" key="3">
    <source>
        <dbReference type="EMBL" id="MCD7445847.1"/>
    </source>
</evidence>
<name>A0ABS8RFW8_DATST</name>
<proteinExistence type="predicted"/>
<sequence>MEKFEKKVQEDNDDNALKFALLYFINCSIFSGKKKSVSIQRFHFYLVKSGKYMKYPWGKKSFEDLIKSNSKKMDVSKKYYQMGGIPLALQMIFRNIVPNPKELSILELPSPFVEPHSVYPIANEADQLDDDFMDVQPHIPTAKEIEKVGDSSSPVNNKTKQQTAASPYSTRRQPRHIVKPSVKKMPFIQPLNKKDCGLFVAAYAKFLNGGEGIPNSSINIKLLCNRYASILWDYTMKKTEADFMSDDEAPPRKIRPIIDSSSIYRIVLS</sequence>
<protein>
    <recommendedName>
        <fullName evidence="2">DUF1985 domain-containing protein</fullName>
    </recommendedName>
</protein>
<feature type="region of interest" description="Disordered" evidence="1">
    <location>
        <begin position="145"/>
        <end position="174"/>
    </location>
</feature>
<dbReference type="Proteomes" id="UP000823775">
    <property type="component" value="Unassembled WGS sequence"/>
</dbReference>
<feature type="compositionally biased region" description="Polar residues" evidence="1">
    <location>
        <begin position="150"/>
        <end position="171"/>
    </location>
</feature>
<dbReference type="PANTHER" id="PTHR48302:SF2">
    <property type="entry name" value="DUF1985 DOMAIN-CONTAINING PROTEIN"/>
    <property type="match status" value="1"/>
</dbReference>
<comment type="caution">
    <text evidence="3">The sequence shown here is derived from an EMBL/GenBank/DDBJ whole genome shotgun (WGS) entry which is preliminary data.</text>
</comment>
<dbReference type="InterPro" id="IPR015410">
    <property type="entry name" value="DUF1985"/>
</dbReference>
<dbReference type="PANTHER" id="PTHR48302">
    <property type="entry name" value="ULP1 PROTEASE FAMILY, C-TERMINAL CATALYTIC DOMAIN CONTAINING PROTEIN"/>
    <property type="match status" value="1"/>
</dbReference>
<evidence type="ECO:0000259" key="2">
    <source>
        <dbReference type="Pfam" id="PF09331"/>
    </source>
</evidence>
<accession>A0ABS8RFW8</accession>
<reference evidence="3 4" key="1">
    <citation type="journal article" date="2021" name="BMC Genomics">
        <title>Datura genome reveals duplications of psychoactive alkaloid biosynthetic genes and high mutation rate following tissue culture.</title>
        <authorList>
            <person name="Rajewski A."/>
            <person name="Carter-House D."/>
            <person name="Stajich J."/>
            <person name="Litt A."/>
        </authorList>
    </citation>
    <scope>NUCLEOTIDE SEQUENCE [LARGE SCALE GENOMIC DNA]</scope>
    <source>
        <strain evidence="3">AR-01</strain>
    </source>
</reference>
<evidence type="ECO:0000313" key="4">
    <source>
        <dbReference type="Proteomes" id="UP000823775"/>
    </source>
</evidence>
<organism evidence="3 4">
    <name type="scientific">Datura stramonium</name>
    <name type="common">Jimsonweed</name>
    <name type="synonym">Common thornapple</name>
    <dbReference type="NCBI Taxonomy" id="4076"/>
    <lineage>
        <taxon>Eukaryota</taxon>
        <taxon>Viridiplantae</taxon>
        <taxon>Streptophyta</taxon>
        <taxon>Embryophyta</taxon>
        <taxon>Tracheophyta</taxon>
        <taxon>Spermatophyta</taxon>
        <taxon>Magnoliopsida</taxon>
        <taxon>eudicotyledons</taxon>
        <taxon>Gunneridae</taxon>
        <taxon>Pentapetalae</taxon>
        <taxon>asterids</taxon>
        <taxon>lamiids</taxon>
        <taxon>Solanales</taxon>
        <taxon>Solanaceae</taxon>
        <taxon>Solanoideae</taxon>
        <taxon>Datureae</taxon>
        <taxon>Datura</taxon>
    </lineage>
</organism>
<gene>
    <name evidence="3" type="ORF">HAX54_015570</name>
</gene>
<dbReference type="EMBL" id="JACEIK010000002">
    <property type="protein sequence ID" value="MCD7445847.1"/>
    <property type="molecule type" value="Genomic_DNA"/>
</dbReference>
<evidence type="ECO:0000256" key="1">
    <source>
        <dbReference type="SAM" id="MobiDB-lite"/>
    </source>
</evidence>
<feature type="domain" description="DUF1985" evidence="2">
    <location>
        <begin position="5"/>
        <end position="68"/>
    </location>
</feature>
<keyword evidence="4" id="KW-1185">Reference proteome</keyword>
<dbReference type="Pfam" id="PF09331">
    <property type="entry name" value="DUF1985"/>
    <property type="match status" value="1"/>
</dbReference>